<keyword evidence="2" id="KW-1185">Reference proteome</keyword>
<gene>
    <name evidence="1" type="ORF">KP001_09900</name>
</gene>
<evidence type="ECO:0000313" key="2">
    <source>
        <dbReference type="Proteomes" id="UP000683559"/>
    </source>
</evidence>
<organism evidence="1 2">
    <name type="scientific">Geomonas subterranea</name>
    <dbReference type="NCBI Taxonomy" id="2847989"/>
    <lineage>
        <taxon>Bacteria</taxon>
        <taxon>Pseudomonadati</taxon>
        <taxon>Thermodesulfobacteriota</taxon>
        <taxon>Desulfuromonadia</taxon>
        <taxon>Geobacterales</taxon>
        <taxon>Geobacteraceae</taxon>
        <taxon>Geomonas</taxon>
    </lineage>
</organism>
<evidence type="ECO:0000313" key="1">
    <source>
        <dbReference type="EMBL" id="QXE92802.1"/>
    </source>
</evidence>
<proteinExistence type="predicted"/>
<name>A0ABX8LPD9_9BACT</name>
<dbReference type="RefSeq" id="WP_217289347.1">
    <property type="nucleotide sequence ID" value="NZ_CP077683.1"/>
</dbReference>
<accession>A0ABX8LPD9</accession>
<evidence type="ECO:0008006" key="3">
    <source>
        <dbReference type="Google" id="ProtNLM"/>
    </source>
</evidence>
<dbReference type="Proteomes" id="UP000683559">
    <property type="component" value="Chromosome"/>
</dbReference>
<reference evidence="1 2" key="1">
    <citation type="submission" date="2021-06" db="EMBL/GenBank/DDBJ databases">
        <title>Gemonas diversity in paddy soil.</title>
        <authorList>
            <person name="Liu G."/>
        </authorList>
    </citation>
    <scope>NUCLEOTIDE SEQUENCE [LARGE SCALE GENOMIC DNA]</scope>
    <source>
        <strain evidence="1 2">RG2</strain>
    </source>
</reference>
<sequence length="469" mass="54608">MEKKVVRFERETTTKDDICYGEGFSLLTDGSSCKNCRVHMVTDRFLSSEFQQGVMRDSRPFPNGTYPYVMILDTAHCNIRCRACYAWTYWDPQPGAKPVMVDEKTLANQFRCKIEKLHDPVLVANKRRVAEKTKRPFSRLRISGGEPLYNPEGDSVEFWLSFCKALDGQFEWLIENDKLTLKSESEWKSMDVEQRKAAFPVFLKADNGKVRVRFDTNGRLFKSEELTSRFIGGIYALKLRWVKIDLTFSLKGATSYEVDWFFRRNSAFDPTKLEKSEDLHSHPQWLPIAHLRDQIIHNEEAKTLVGKSEALISRTYFNPCGEVSLTLERGIMHNPAERLYLYSKDSLNWTEFGVQLAEEGLQLSTTENCIYLGQRPQAIAWRYIKHGKYELRLRCWKHRETAFLSYSMHPASIRPSLKHLQLTDYKSSALEHLAKRLSIQNHHAGKPCRFDTKRCDFWIELLPIKGNSF</sequence>
<protein>
    <recommendedName>
        <fullName evidence="3">Radical SAM protein</fullName>
    </recommendedName>
</protein>
<dbReference type="EMBL" id="CP077683">
    <property type="protein sequence ID" value="QXE92802.1"/>
    <property type="molecule type" value="Genomic_DNA"/>
</dbReference>